<dbReference type="EMBL" id="CP018799">
    <property type="protein sequence ID" value="ATX80519.1"/>
    <property type="molecule type" value="Genomic_DNA"/>
</dbReference>
<evidence type="ECO:0000313" key="2">
    <source>
        <dbReference type="Proteomes" id="UP000231701"/>
    </source>
</evidence>
<dbReference type="OrthoDB" id="5295548at2"/>
<gene>
    <name evidence="1" type="ORF">Ga0123461_2113</name>
</gene>
<organism evidence="1 2">
    <name type="scientific">Mariprofundus aestuarium</name>
    <dbReference type="NCBI Taxonomy" id="1921086"/>
    <lineage>
        <taxon>Bacteria</taxon>
        <taxon>Pseudomonadati</taxon>
        <taxon>Pseudomonadota</taxon>
        <taxon>Candidatius Mariprofundia</taxon>
        <taxon>Mariprofundales</taxon>
        <taxon>Mariprofundaceae</taxon>
        <taxon>Mariprofundus</taxon>
    </lineage>
</organism>
<dbReference type="KEGG" id="maes:Ga0123461_2113"/>
<proteinExistence type="predicted"/>
<dbReference type="Proteomes" id="UP000231701">
    <property type="component" value="Chromosome"/>
</dbReference>
<accession>A0A2K8L2S1</accession>
<reference evidence="1 2" key="1">
    <citation type="submission" date="2016-12" db="EMBL/GenBank/DDBJ databases">
        <title>Isolation and genomic insights into novel planktonic Zetaproteobacteria from stratified waters of the Chesapeake Bay.</title>
        <authorList>
            <person name="McAllister S.M."/>
            <person name="Kato S."/>
            <person name="Chan C.S."/>
            <person name="Chiu B.K."/>
            <person name="Field E.K."/>
        </authorList>
    </citation>
    <scope>NUCLEOTIDE SEQUENCE [LARGE SCALE GENOMIC DNA]</scope>
    <source>
        <strain evidence="1 2">CP-5</strain>
    </source>
</reference>
<protein>
    <submittedName>
        <fullName evidence="1">Uncharacterized protein</fullName>
    </submittedName>
</protein>
<sequence>MNPSITPEQELFIQRHCMQQLLHEALISDPDSCSGLLAGAGNMIESAIPVTEFVNSDTVELTHSDNVGPKLIGIYLSASQSEQPNPQLISKLSSLYETRTGAAPGCCLVLDLGHLGRIDALLYSDTGLTQPQPLEMLENGDLYPDSSNR</sequence>
<name>A0A2K8L2S1_MARES</name>
<keyword evidence="2" id="KW-1185">Reference proteome</keyword>
<evidence type="ECO:0000313" key="1">
    <source>
        <dbReference type="EMBL" id="ATX80519.1"/>
    </source>
</evidence>
<dbReference type="AlphaFoldDB" id="A0A2K8L2S1"/>
<dbReference type="RefSeq" id="WP_100278274.1">
    <property type="nucleotide sequence ID" value="NZ_CP018799.1"/>
</dbReference>